<organism evidence="1 2">
    <name type="scientific">Asbolus verrucosus</name>
    <name type="common">Desert ironclad beetle</name>
    <dbReference type="NCBI Taxonomy" id="1661398"/>
    <lineage>
        <taxon>Eukaryota</taxon>
        <taxon>Metazoa</taxon>
        <taxon>Ecdysozoa</taxon>
        <taxon>Arthropoda</taxon>
        <taxon>Hexapoda</taxon>
        <taxon>Insecta</taxon>
        <taxon>Pterygota</taxon>
        <taxon>Neoptera</taxon>
        <taxon>Endopterygota</taxon>
        <taxon>Coleoptera</taxon>
        <taxon>Polyphaga</taxon>
        <taxon>Cucujiformia</taxon>
        <taxon>Tenebrionidae</taxon>
        <taxon>Pimeliinae</taxon>
        <taxon>Asbolus</taxon>
    </lineage>
</organism>
<evidence type="ECO:0000313" key="1">
    <source>
        <dbReference type="EMBL" id="RZB40801.1"/>
    </source>
</evidence>
<sequence length="128" mass="15082">HWDGRRRPQLLAAAQQFLWRQFIQYRIDILVAQTGREFKSYVASNNKTFKLLEVKTLFNEDLGQITVQNWQNCISHVLRQENMYGLDNAIEEMELAFVVNTDSSDESDVEWDIETEDVTEVDDNFSFN</sequence>
<feature type="non-terminal residue" evidence="1">
    <location>
        <position position="1"/>
    </location>
</feature>
<comment type="caution">
    <text evidence="1">The sequence shown here is derived from an EMBL/GenBank/DDBJ whole genome shotgun (WGS) entry which is preliminary data.</text>
</comment>
<dbReference type="OrthoDB" id="6757964at2759"/>
<dbReference type="EMBL" id="QDEB01115841">
    <property type="protein sequence ID" value="RZB40801.1"/>
    <property type="molecule type" value="Genomic_DNA"/>
</dbReference>
<proteinExistence type="predicted"/>
<reference evidence="1 2" key="1">
    <citation type="submission" date="2017-03" db="EMBL/GenBank/DDBJ databases">
        <title>Genome of the blue death feigning beetle - Asbolus verrucosus.</title>
        <authorList>
            <person name="Rider S.D."/>
        </authorList>
    </citation>
    <scope>NUCLEOTIDE SEQUENCE [LARGE SCALE GENOMIC DNA]</scope>
    <source>
        <strain evidence="1">Butters</strain>
        <tissue evidence="1">Head and leg muscle</tissue>
    </source>
</reference>
<gene>
    <name evidence="1" type="ORF">BDFB_013344</name>
</gene>
<accession>A0A482VCF8</accession>
<evidence type="ECO:0000313" key="2">
    <source>
        <dbReference type="Proteomes" id="UP000292052"/>
    </source>
</evidence>
<keyword evidence="2" id="KW-1185">Reference proteome</keyword>
<name>A0A482VCF8_ASBVE</name>
<dbReference type="AlphaFoldDB" id="A0A482VCF8"/>
<feature type="non-terminal residue" evidence="1">
    <location>
        <position position="128"/>
    </location>
</feature>
<protein>
    <submittedName>
        <fullName evidence="1">Uncharacterized protein</fullName>
    </submittedName>
</protein>
<dbReference type="Proteomes" id="UP000292052">
    <property type="component" value="Unassembled WGS sequence"/>
</dbReference>